<dbReference type="InterPro" id="IPR007462">
    <property type="entry name" value="COV1-like"/>
</dbReference>
<protein>
    <submittedName>
        <fullName evidence="2">Uncharacterized membrane protein</fullName>
    </submittedName>
</protein>
<dbReference type="EMBL" id="FNFO01000004">
    <property type="protein sequence ID" value="SDL01903.1"/>
    <property type="molecule type" value="Genomic_DNA"/>
</dbReference>
<gene>
    <name evidence="2" type="ORF">SAMN05421823_104159</name>
</gene>
<keyword evidence="1" id="KW-0472">Membrane</keyword>
<keyword evidence="1" id="KW-0812">Transmembrane</keyword>
<keyword evidence="3" id="KW-1185">Reference proteome</keyword>
<accession>A0A1G9GNQ3</accession>
<dbReference type="Pfam" id="PF04367">
    <property type="entry name" value="DUF502"/>
    <property type="match status" value="1"/>
</dbReference>
<reference evidence="2 3" key="1">
    <citation type="submission" date="2016-10" db="EMBL/GenBank/DDBJ databases">
        <authorList>
            <person name="de Groot N.N."/>
        </authorList>
    </citation>
    <scope>NUCLEOTIDE SEQUENCE [LARGE SCALE GENOMIC DNA]</scope>
    <source>
        <strain evidence="2 3">DSM 25186</strain>
    </source>
</reference>
<dbReference type="Proteomes" id="UP000198510">
    <property type="component" value="Unassembled WGS sequence"/>
</dbReference>
<dbReference type="AlphaFoldDB" id="A0A1G9GNQ3"/>
<feature type="transmembrane region" description="Helical" evidence="1">
    <location>
        <begin position="54"/>
        <end position="80"/>
    </location>
</feature>
<evidence type="ECO:0000256" key="1">
    <source>
        <dbReference type="SAM" id="Phobius"/>
    </source>
</evidence>
<dbReference type="PANTHER" id="PTHR31876:SF26">
    <property type="entry name" value="PROTEIN LIKE COV 2"/>
    <property type="match status" value="1"/>
</dbReference>
<name>A0A1G9GNQ3_9BACT</name>
<dbReference type="OrthoDB" id="9789516at2"/>
<feature type="transmembrane region" description="Helical" evidence="1">
    <location>
        <begin position="9"/>
        <end position="34"/>
    </location>
</feature>
<dbReference type="STRING" id="1075417.SAMN05421823_104159"/>
<evidence type="ECO:0000313" key="2">
    <source>
        <dbReference type="EMBL" id="SDL01903.1"/>
    </source>
</evidence>
<dbReference type="PANTHER" id="PTHR31876">
    <property type="entry name" value="COV-LIKE PROTEIN 1"/>
    <property type="match status" value="1"/>
</dbReference>
<keyword evidence="1" id="KW-1133">Transmembrane helix</keyword>
<sequence>MRMNRLLRYFFQGLLLVVPLGVTLYVVIAFVRGVDVIVYRLIEQYAGVHITVPGLGLVLAAALITLFGWLGSTFLANWLFRWTDALLNRLPLVKIIYTSLKDLLSAFVGDKKKFEHPVVIRLSETSELRRVGFITQPDLAAWHLPGQVAVYVPHSYNFSGNVYLVPKGWVTPLTISGAEAMKFVVSGGVVELPLPEQP</sequence>
<evidence type="ECO:0000313" key="3">
    <source>
        <dbReference type="Proteomes" id="UP000198510"/>
    </source>
</evidence>
<proteinExistence type="predicted"/>
<organism evidence="2 3">
    <name type="scientific">Catalinimonas alkaloidigena</name>
    <dbReference type="NCBI Taxonomy" id="1075417"/>
    <lineage>
        <taxon>Bacteria</taxon>
        <taxon>Pseudomonadati</taxon>
        <taxon>Bacteroidota</taxon>
        <taxon>Cytophagia</taxon>
        <taxon>Cytophagales</taxon>
        <taxon>Catalimonadaceae</taxon>
        <taxon>Catalinimonas</taxon>
    </lineage>
</organism>